<dbReference type="EMBL" id="CP121252">
    <property type="protein sequence ID" value="WFP15386.1"/>
    <property type="molecule type" value="Genomic_DNA"/>
</dbReference>
<proteinExistence type="predicted"/>
<sequence>MDELLEDSPPGVWVPDILPGFERLTIPLGEDDEGPVVATLVRMDGQHRPDGGSAGNDRPVLLYLHGWADYFYNRELAVRCENAGVRFYALDLRKYGRSLREGQTPGFTESLDLYDDEIGAAFHLLRSEHPNSPAPVLAGHSTGGLVASLWADRHPHQLSALVLNSAWLELMGASWVRAMATALVDPMSRISPTSSMVLPRINSYWRTLSSQADGEWDLHPLWRPEYSFEVPRGWLAAVLQGHRRVASGLKITAPVLALFSTQSYFGTTVDERAHSADIVLDVKILARRAVNLGNEVTVLRLPGAIHDVFASRPTVRNDAMDRTFRWLARQLD</sequence>
<evidence type="ECO:0000259" key="1">
    <source>
        <dbReference type="Pfam" id="PF12146"/>
    </source>
</evidence>
<dbReference type="GO" id="GO:0016787">
    <property type="term" value="F:hydrolase activity"/>
    <property type="evidence" value="ECO:0007669"/>
    <property type="project" value="UniProtKB-KW"/>
</dbReference>
<accession>A0ABY8H359</accession>
<keyword evidence="3" id="KW-1185">Reference proteome</keyword>
<protein>
    <submittedName>
        <fullName evidence="2">Alpha/beta hydrolase</fullName>
    </submittedName>
</protein>
<dbReference type="PANTHER" id="PTHR43798">
    <property type="entry name" value="MONOACYLGLYCEROL LIPASE"/>
    <property type="match status" value="1"/>
</dbReference>
<dbReference type="SUPFAM" id="SSF53474">
    <property type="entry name" value="alpha/beta-Hydrolases"/>
    <property type="match status" value="1"/>
</dbReference>
<name>A0ABY8H359_9MICC</name>
<dbReference type="PANTHER" id="PTHR43798:SF33">
    <property type="entry name" value="HYDROLASE, PUTATIVE (AFU_ORTHOLOGUE AFUA_2G14860)-RELATED"/>
    <property type="match status" value="1"/>
</dbReference>
<evidence type="ECO:0000313" key="3">
    <source>
        <dbReference type="Proteomes" id="UP001219037"/>
    </source>
</evidence>
<reference evidence="2 3" key="1">
    <citation type="submission" date="2023-04" db="EMBL/GenBank/DDBJ databases">
        <title>Funneling lignin-derived compounds into biodiesel using alkali-halophilic Citricoccus sp. P2.</title>
        <authorList>
            <person name="Luo C.-B."/>
        </authorList>
    </citation>
    <scope>NUCLEOTIDE SEQUENCE [LARGE SCALE GENOMIC DNA]</scope>
    <source>
        <strain evidence="2 3">P2</strain>
    </source>
</reference>
<dbReference type="Proteomes" id="UP001219037">
    <property type="component" value="Chromosome"/>
</dbReference>
<evidence type="ECO:0000313" key="2">
    <source>
        <dbReference type="EMBL" id="WFP15386.1"/>
    </source>
</evidence>
<dbReference type="RefSeq" id="WP_278156053.1">
    <property type="nucleotide sequence ID" value="NZ_CP121252.1"/>
</dbReference>
<gene>
    <name evidence="2" type="ORF">P8192_08095</name>
</gene>
<keyword evidence="2" id="KW-0378">Hydrolase</keyword>
<organism evidence="2 3">
    <name type="scientific">Citricoccus muralis</name>
    <dbReference type="NCBI Taxonomy" id="169134"/>
    <lineage>
        <taxon>Bacteria</taxon>
        <taxon>Bacillati</taxon>
        <taxon>Actinomycetota</taxon>
        <taxon>Actinomycetes</taxon>
        <taxon>Micrococcales</taxon>
        <taxon>Micrococcaceae</taxon>
        <taxon>Citricoccus</taxon>
    </lineage>
</organism>
<dbReference type="InterPro" id="IPR029058">
    <property type="entry name" value="AB_hydrolase_fold"/>
</dbReference>
<dbReference type="Pfam" id="PF12146">
    <property type="entry name" value="Hydrolase_4"/>
    <property type="match status" value="1"/>
</dbReference>
<dbReference type="InterPro" id="IPR022742">
    <property type="entry name" value="Hydrolase_4"/>
</dbReference>
<dbReference type="Gene3D" id="3.40.50.1820">
    <property type="entry name" value="alpha/beta hydrolase"/>
    <property type="match status" value="1"/>
</dbReference>
<dbReference type="InterPro" id="IPR050266">
    <property type="entry name" value="AB_hydrolase_sf"/>
</dbReference>
<feature type="domain" description="Serine aminopeptidase S33" evidence="1">
    <location>
        <begin position="58"/>
        <end position="259"/>
    </location>
</feature>